<feature type="region of interest" description="Disordered" evidence="3">
    <location>
        <begin position="1"/>
        <end position="52"/>
    </location>
</feature>
<evidence type="ECO:0000256" key="1">
    <source>
        <dbReference type="ARBA" id="ARBA00022690"/>
    </source>
</evidence>
<name>A0A1J6I7J9_NICAT</name>
<dbReference type="InterPro" id="IPR006462">
    <property type="entry name" value="MS5"/>
</dbReference>
<comment type="caution">
    <text evidence="5">The sequence shown here is derived from an EMBL/GenBank/DDBJ whole genome shotgun (WGS) entry which is preliminary data.</text>
</comment>
<proteinExistence type="predicted"/>
<evidence type="ECO:0000259" key="4">
    <source>
        <dbReference type="Pfam" id="PF00031"/>
    </source>
</evidence>
<dbReference type="PANTHER" id="PTHR31260">
    <property type="entry name" value="CYSTATIN/MONELLIN SUPERFAMILY PROTEIN"/>
    <property type="match status" value="1"/>
</dbReference>
<dbReference type="SUPFAM" id="SSF54403">
    <property type="entry name" value="Cystatin/monellin"/>
    <property type="match status" value="1"/>
</dbReference>
<dbReference type="AlphaFoldDB" id="A0A1J6I7J9"/>
<dbReference type="InterPro" id="IPR000010">
    <property type="entry name" value="Cystatin_dom"/>
</dbReference>
<dbReference type="Gene3D" id="3.10.450.10">
    <property type="match status" value="1"/>
</dbReference>
<dbReference type="Gramene" id="OIS96511">
    <property type="protein sequence ID" value="OIS96511"/>
    <property type="gene ID" value="A4A49_16778"/>
</dbReference>
<feature type="compositionally biased region" description="Basic and acidic residues" evidence="3">
    <location>
        <begin position="1"/>
        <end position="12"/>
    </location>
</feature>
<protein>
    <recommendedName>
        <fullName evidence="4">Cystatin domain-containing protein</fullName>
    </recommendedName>
</protein>
<evidence type="ECO:0000313" key="5">
    <source>
        <dbReference type="EMBL" id="OIS96511.1"/>
    </source>
</evidence>
<organism evidence="5 6">
    <name type="scientific">Nicotiana attenuata</name>
    <name type="common">Coyote tobacco</name>
    <dbReference type="NCBI Taxonomy" id="49451"/>
    <lineage>
        <taxon>Eukaryota</taxon>
        <taxon>Viridiplantae</taxon>
        <taxon>Streptophyta</taxon>
        <taxon>Embryophyta</taxon>
        <taxon>Tracheophyta</taxon>
        <taxon>Spermatophyta</taxon>
        <taxon>Magnoliopsida</taxon>
        <taxon>eudicotyledons</taxon>
        <taxon>Gunneridae</taxon>
        <taxon>Pentapetalae</taxon>
        <taxon>asterids</taxon>
        <taxon>lamiids</taxon>
        <taxon>Solanales</taxon>
        <taxon>Solanaceae</taxon>
        <taxon>Nicotianoideae</taxon>
        <taxon>Nicotianeae</taxon>
        <taxon>Nicotiana</taxon>
    </lineage>
</organism>
<accession>A0A1J6I7J9</accession>
<feature type="domain" description="Cystatin" evidence="4">
    <location>
        <begin position="104"/>
        <end position="182"/>
    </location>
</feature>
<dbReference type="EMBL" id="MJEQ01037194">
    <property type="protein sequence ID" value="OIS96511.1"/>
    <property type="molecule type" value="Genomic_DNA"/>
</dbReference>
<dbReference type="GO" id="GO:0004869">
    <property type="term" value="F:cysteine-type endopeptidase inhibitor activity"/>
    <property type="evidence" value="ECO:0007669"/>
    <property type="project" value="UniProtKB-KW"/>
</dbReference>
<dbReference type="PANTHER" id="PTHR31260:SF37">
    <property type="match status" value="1"/>
</dbReference>
<evidence type="ECO:0000256" key="2">
    <source>
        <dbReference type="ARBA" id="ARBA00022704"/>
    </source>
</evidence>
<dbReference type="Proteomes" id="UP000187609">
    <property type="component" value="Unassembled WGS sequence"/>
</dbReference>
<dbReference type="OrthoDB" id="1294542at2759"/>
<keyword evidence="1" id="KW-0646">Protease inhibitor</keyword>
<evidence type="ECO:0000313" key="6">
    <source>
        <dbReference type="Proteomes" id="UP000187609"/>
    </source>
</evidence>
<sequence>MAEQEIPHEFSSRGRKRTLTEGEESISEEEVDDGGVDSNDSEESDDAVIYYSDDSEVDDTNRHVWDQYYKELDESEGFDFSVHPGTSFHAPISQLRSYLKNPEKKKRYTDLCNMAIGLFNSLNAKKYEFVDIVRVNVSYAAGAWYYFTFKASDTDTDDADAVKTFQALVWNGIDETSKVEFCRLKKSLSSEGPFKGNQTNQRRATGNCTSKHCFNQVFTRS</sequence>
<keyword evidence="6" id="KW-1185">Reference proteome</keyword>
<keyword evidence="2" id="KW-0789">Thiol protease inhibitor</keyword>
<dbReference type="SMR" id="A0A1J6I7J9"/>
<gene>
    <name evidence="5" type="ORF">A4A49_16778</name>
</gene>
<dbReference type="InterPro" id="IPR046350">
    <property type="entry name" value="Cystatin_sf"/>
</dbReference>
<reference evidence="5" key="1">
    <citation type="submission" date="2016-11" db="EMBL/GenBank/DDBJ databases">
        <title>The genome of Nicotiana attenuata.</title>
        <authorList>
            <person name="Xu S."/>
            <person name="Brockmoeller T."/>
            <person name="Gaquerel E."/>
            <person name="Navarro A."/>
            <person name="Kuhl H."/>
            <person name="Gase K."/>
            <person name="Ling Z."/>
            <person name="Zhou W."/>
            <person name="Kreitzer C."/>
            <person name="Stanke M."/>
            <person name="Tang H."/>
            <person name="Lyons E."/>
            <person name="Pandey P."/>
            <person name="Pandey S.P."/>
            <person name="Timmermann B."/>
            <person name="Baldwin I.T."/>
        </authorList>
    </citation>
    <scope>NUCLEOTIDE SEQUENCE [LARGE SCALE GENOMIC DNA]</scope>
    <source>
        <strain evidence="5">UT</strain>
    </source>
</reference>
<dbReference type="OMA" id="YREWNES"/>
<feature type="compositionally biased region" description="Acidic residues" evidence="3">
    <location>
        <begin position="21"/>
        <end position="46"/>
    </location>
</feature>
<evidence type="ECO:0000256" key="3">
    <source>
        <dbReference type="SAM" id="MobiDB-lite"/>
    </source>
</evidence>
<dbReference type="Pfam" id="PF00031">
    <property type="entry name" value="Cystatin"/>
    <property type="match status" value="1"/>
</dbReference>
<dbReference type="STRING" id="49451.A0A1J6I7J9"/>